<feature type="compositionally biased region" description="Low complexity" evidence="2">
    <location>
        <begin position="263"/>
        <end position="274"/>
    </location>
</feature>
<name>A0AAE1IIQ3_9HYPO</name>
<feature type="compositionally biased region" description="Basic and acidic residues" evidence="2">
    <location>
        <begin position="382"/>
        <end position="391"/>
    </location>
</feature>
<dbReference type="AlphaFoldDB" id="A0AAE1IIQ3"/>
<proteinExistence type="predicted"/>
<reference evidence="3" key="1">
    <citation type="submission" date="2023-11" db="EMBL/GenBank/DDBJ databases">
        <title>The genome sequences of three competitors of mushroom-forming fungi.</title>
        <authorList>
            <person name="Beijen E."/>
            <person name="Ohm R.A."/>
        </authorList>
    </citation>
    <scope>NUCLEOTIDE SEQUENCE</scope>
    <source>
        <strain evidence="3">CBS 100526</strain>
    </source>
</reference>
<feature type="coiled-coil region" evidence="1">
    <location>
        <begin position="120"/>
        <end position="152"/>
    </location>
</feature>
<dbReference type="Proteomes" id="UP001273209">
    <property type="component" value="Unassembled WGS sequence"/>
</dbReference>
<protein>
    <submittedName>
        <fullName evidence="3">Uncharacterized protein</fullName>
    </submittedName>
</protein>
<accession>A0AAE1IIQ3</accession>
<dbReference type="GeneID" id="87916508"/>
<comment type="caution">
    <text evidence="3">The sequence shown here is derived from an EMBL/GenBank/DDBJ whole genome shotgun (WGS) entry which is preliminary data.</text>
</comment>
<evidence type="ECO:0000256" key="2">
    <source>
        <dbReference type="SAM" id="MobiDB-lite"/>
    </source>
</evidence>
<dbReference type="RefSeq" id="XP_062758635.1">
    <property type="nucleotide sequence ID" value="XM_062896603.1"/>
</dbReference>
<feature type="compositionally biased region" description="Acidic residues" evidence="2">
    <location>
        <begin position="182"/>
        <end position="193"/>
    </location>
</feature>
<feature type="compositionally biased region" description="Acidic residues" evidence="2">
    <location>
        <begin position="337"/>
        <end position="346"/>
    </location>
</feature>
<feature type="region of interest" description="Disordered" evidence="2">
    <location>
        <begin position="171"/>
        <end position="193"/>
    </location>
</feature>
<dbReference type="EMBL" id="JAWRVG010000006">
    <property type="protein sequence ID" value="KAK4081682.1"/>
    <property type="molecule type" value="Genomic_DNA"/>
</dbReference>
<evidence type="ECO:0000313" key="3">
    <source>
        <dbReference type="EMBL" id="KAK4081682.1"/>
    </source>
</evidence>
<keyword evidence="1" id="KW-0175">Coiled coil</keyword>
<feature type="coiled-coil region" evidence="1">
    <location>
        <begin position="61"/>
        <end position="88"/>
    </location>
</feature>
<evidence type="ECO:0000256" key="1">
    <source>
        <dbReference type="SAM" id="Coils"/>
    </source>
</evidence>
<keyword evidence="4" id="KW-1185">Reference proteome</keyword>
<feature type="compositionally biased region" description="Acidic residues" evidence="2">
    <location>
        <begin position="233"/>
        <end position="245"/>
    </location>
</feature>
<sequence length="443" mass="50536">MGMFDAPYPGDERTKNSQWRRAAPRGMRSPDHLWGEYWQRFNLFPIPIFNKQDYFRTAMTIAKDAKSKQDFERKFEELNERRLEELRSLLINMFKGTDVIFSFNCIERFVRVLGDYALELKAQAAQAAQAAEAEAEAEAEAVMEKHNHMEENSLQEWEGISIEDETETLIREVTQPPPVNPEDYEPSNEPEEYEYEFQDLTENGTQYFDDVDWGYKPPRTHESKYGSSKPAPDDDTDDSDDDSQDFVDANETVAMEDGLGRPSSILSKSNTSNSAKKRVRFSDEDEDEDEDVSIHEPKRRKLENPLSPTPTSPTAHVPSSIKQVADAGVSRKRSRPDEEEEEEEEDNGYKRQKIENVPQPPSLISPASSTEDGSASHLARGTSEKVPKERASNNGRRKQRLQKSTSQTLHGKSPRNTLNTRSSRRSTSSTLWELDSSGKSRLI</sequence>
<evidence type="ECO:0000313" key="4">
    <source>
        <dbReference type="Proteomes" id="UP001273209"/>
    </source>
</evidence>
<gene>
    <name evidence="3" type="ORF">Triagg1_2423</name>
</gene>
<feature type="region of interest" description="Disordered" evidence="2">
    <location>
        <begin position="207"/>
        <end position="443"/>
    </location>
</feature>
<organism evidence="3 4">
    <name type="scientific">Trichoderma aggressivum f. europaeum</name>
    <dbReference type="NCBI Taxonomy" id="173218"/>
    <lineage>
        <taxon>Eukaryota</taxon>
        <taxon>Fungi</taxon>
        <taxon>Dikarya</taxon>
        <taxon>Ascomycota</taxon>
        <taxon>Pezizomycotina</taxon>
        <taxon>Sordariomycetes</taxon>
        <taxon>Hypocreomycetidae</taxon>
        <taxon>Hypocreales</taxon>
        <taxon>Hypocreaceae</taxon>
        <taxon>Trichoderma</taxon>
    </lineage>
</organism>
<feature type="region of interest" description="Disordered" evidence="2">
    <location>
        <begin position="1"/>
        <end position="26"/>
    </location>
</feature>
<feature type="compositionally biased region" description="Low complexity" evidence="2">
    <location>
        <begin position="415"/>
        <end position="431"/>
    </location>
</feature>